<proteinExistence type="predicted"/>
<protein>
    <recommendedName>
        <fullName evidence="12">DNA 3'-5' helicase</fullName>
        <ecNumber evidence="12">5.6.2.4</ecNumber>
    </recommendedName>
</protein>
<feature type="domain" description="UvrD-like helicase ATP-binding" evidence="16">
    <location>
        <begin position="14"/>
        <end position="439"/>
    </location>
</feature>
<dbReference type="InterPro" id="IPR038726">
    <property type="entry name" value="PDDEXK_AddAB-type"/>
</dbReference>
<organism evidence="18 19">
    <name type="scientific">Natronoglomus mannanivorans</name>
    <dbReference type="NCBI Taxonomy" id="2979990"/>
    <lineage>
        <taxon>Archaea</taxon>
        <taxon>Methanobacteriati</taxon>
        <taxon>Methanobacteriota</taxon>
        <taxon>Stenosarchaea group</taxon>
        <taxon>Halobacteria</taxon>
        <taxon>Halobacteriales</taxon>
        <taxon>Natrialbaceae</taxon>
        <taxon>Natronoglomus</taxon>
    </lineage>
</organism>
<dbReference type="PROSITE" id="PS51217">
    <property type="entry name" value="UVRD_HELICASE_CTER"/>
    <property type="match status" value="1"/>
</dbReference>
<evidence type="ECO:0000256" key="12">
    <source>
        <dbReference type="ARBA" id="ARBA00034808"/>
    </source>
</evidence>
<evidence type="ECO:0000256" key="4">
    <source>
        <dbReference type="ARBA" id="ARBA00022801"/>
    </source>
</evidence>
<dbReference type="Gene3D" id="3.40.50.300">
    <property type="entry name" value="P-loop containing nucleotide triphosphate hydrolases"/>
    <property type="match status" value="4"/>
</dbReference>
<keyword evidence="5 14" id="KW-0347">Helicase</keyword>
<dbReference type="PANTHER" id="PTHR11070:SF2">
    <property type="entry name" value="ATP-DEPENDENT DNA HELICASE SRS2"/>
    <property type="match status" value="1"/>
</dbReference>
<evidence type="ECO:0000256" key="9">
    <source>
        <dbReference type="ARBA" id="ARBA00023204"/>
    </source>
</evidence>
<evidence type="ECO:0000256" key="5">
    <source>
        <dbReference type="ARBA" id="ARBA00022806"/>
    </source>
</evidence>
<dbReference type="SUPFAM" id="SSF52540">
    <property type="entry name" value="P-loop containing nucleoside triphosphate hydrolases"/>
    <property type="match status" value="1"/>
</dbReference>
<dbReference type="InterPro" id="IPR011604">
    <property type="entry name" value="PDDEXK-like_dom_sf"/>
</dbReference>
<evidence type="ECO:0000256" key="7">
    <source>
        <dbReference type="ARBA" id="ARBA00022840"/>
    </source>
</evidence>
<keyword evidence="4 14" id="KW-0378">Hydrolase</keyword>
<dbReference type="GO" id="GO:0043138">
    <property type="term" value="F:3'-5' DNA helicase activity"/>
    <property type="evidence" value="ECO:0007669"/>
    <property type="project" value="UniProtKB-EC"/>
</dbReference>
<evidence type="ECO:0000259" key="16">
    <source>
        <dbReference type="PROSITE" id="PS51198"/>
    </source>
</evidence>
<keyword evidence="9" id="KW-0234">DNA repair</keyword>
<dbReference type="RefSeq" id="WP_338006526.1">
    <property type="nucleotide sequence ID" value="NZ_JAOPKA010000041.1"/>
</dbReference>
<dbReference type="AlphaFoldDB" id="A0AAP2Z3Y3"/>
<dbReference type="Pfam" id="PF13361">
    <property type="entry name" value="UvrD_C"/>
    <property type="match status" value="1"/>
</dbReference>
<accession>A0AAP2Z3Y3</accession>
<dbReference type="SUPFAM" id="SSF52980">
    <property type="entry name" value="Restriction endonuclease-like"/>
    <property type="match status" value="1"/>
</dbReference>
<evidence type="ECO:0000259" key="17">
    <source>
        <dbReference type="PROSITE" id="PS51217"/>
    </source>
</evidence>
<evidence type="ECO:0000313" key="19">
    <source>
        <dbReference type="Proteomes" id="UP001321018"/>
    </source>
</evidence>
<keyword evidence="1" id="KW-0540">Nuclease</keyword>
<evidence type="ECO:0000256" key="6">
    <source>
        <dbReference type="ARBA" id="ARBA00022839"/>
    </source>
</evidence>
<dbReference type="PANTHER" id="PTHR11070">
    <property type="entry name" value="UVRD / RECB / PCRA DNA HELICASE FAMILY MEMBER"/>
    <property type="match status" value="1"/>
</dbReference>
<name>A0AAP2Z3Y3_9EURY</name>
<evidence type="ECO:0000256" key="13">
    <source>
        <dbReference type="ARBA" id="ARBA00048988"/>
    </source>
</evidence>
<keyword evidence="6" id="KW-0269">Exonuclease</keyword>
<feature type="region of interest" description="Disordered" evidence="15">
    <location>
        <begin position="1217"/>
        <end position="1242"/>
    </location>
</feature>
<keyword evidence="7 14" id="KW-0067">ATP-binding</keyword>
<evidence type="ECO:0000256" key="8">
    <source>
        <dbReference type="ARBA" id="ARBA00023125"/>
    </source>
</evidence>
<keyword evidence="8" id="KW-0238">DNA-binding</keyword>
<feature type="region of interest" description="Disordered" evidence="15">
    <location>
        <begin position="1"/>
        <end position="21"/>
    </location>
</feature>
<keyword evidence="3" id="KW-0227">DNA damage</keyword>
<comment type="catalytic activity">
    <reaction evidence="11">
        <text>Couples ATP hydrolysis with the unwinding of duplex DNA by translocating in the 3'-5' direction.</text>
        <dbReference type="EC" id="5.6.2.4"/>
    </reaction>
</comment>
<comment type="catalytic activity">
    <reaction evidence="13">
        <text>ATP + H2O = ADP + phosphate + H(+)</text>
        <dbReference type="Rhea" id="RHEA:13065"/>
        <dbReference type="ChEBI" id="CHEBI:15377"/>
        <dbReference type="ChEBI" id="CHEBI:15378"/>
        <dbReference type="ChEBI" id="CHEBI:30616"/>
        <dbReference type="ChEBI" id="CHEBI:43474"/>
        <dbReference type="ChEBI" id="CHEBI:456216"/>
        <dbReference type="EC" id="5.6.2.4"/>
    </reaction>
</comment>
<dbReference type="InterPro" id="IPR011335">
    <property type="entry name" value="Restrct_endonuc-II-like"/>
</dbReference>
<feature type="domain" description="UvrD-like helicase C-terminal" evidence="17">
    <location>
        <begin position="440"/>
        <end position="723"/>
    </location>
</feature>
<evidence type="ECO:0000256" key="3">
    <source>
        <dbReference type="ARBA" id="ARBA00022763"/>
    </source>
</evidence>
<dbReference type="Gene3D" id="1.10.486.10">
    <property type="entry name" value="PCRA, domain 4"/>
    <property type="match status" value="1"/>
</dbReference>
<evidence type="ECO:0000256" key="10">
    <source>
        <dbReference type="ARBA" id="ARBA00023235"/>
    </source>
</evidence>
<dbReference type="Pfam" id="PF12705">
    <property type="entry name" value="PDDEXK_1"/>
    <property type="match status" value="1"/>
</dbReference>
<dbReference type="InterPro" id="IPR000212">
    <property type="entry name" value="DNA_helicase_UvrD/REP"/>
</dbReference>
<evidence type="ECO:0000256" key="14">
    <source>
        <dbReference type="PROSITE-ProRule" id="PRU00560"/>
    </source>
</evidence>
<dbReference type="Gene3D" id="3.90.320.10">
    <property type="match status" value="1"/>
</dbReference>
<evidence type="ECO:0000256" key="15">
    <source>
        <dbReference type="SAM" id="MobiDB-lite"/>
    </source>
</evidence>
<dbReference type="InterPro" id="IPR014017">
    <property type="entry name" value="DNA_helicase_UvrD-like_C"/>
</dbReference>
<dbReference type="PROSITE" id="PS51198">
    <property type="entry name" value="UVRD_HELICASE_ATP_BIND"/>
    <property type="match status" value="1"/>
</dbReference>
<evidence type="ECO:0000256" key="1">
    <source>
        <dbReference type="ARBA" id="ARBA00022722"/>
    </source>
</evidence>
<dbReference type="GO" id="GO:0000725">
    <property type="term" value="P:recombinational repair"/>
    <property type="evidence" value="ECO:0007669"/>
    <property type="project" value="TreeGrafter"/>
</dbReference>
<keyword evidence="2 14" id="KW-0547">Nucleotide-binding</keyword>
<evidence type="ECO:0000256" key="11">
    <source>
        <dbReference type="ARBA" id="ARBA00034617"/>
    </source>
</evidence>
<evidence type="ECO:0000256" key="2">
    <source>
        <dbReference type="ARBA" id="ARBA00022741"/>
    </source>
</evidence>
<dbReference type="GO" id="GO:0003677">
    <property type="term" value="F:DNA binding"/>
    <property type="evidence" value="ECO:0007669"/>
    <property type="project" value="UniProtKB-KW"/>
</dbReference>
<evidence type="ECO:0000313" key="18">
    <source>
        <dbReference type="EMBL" id="MCU4744731.1"/>
    </source>
</evidence>
<dbReference type="InterPro" id="IPR027417">
    <property type="entry name" value="P-loop_NTPase"/>
</dbReference>
<comment type="caution">
    <text evidence="18">The sequence shown here is derived from an EMBL/GenBank/DDBJ whole genome shotgun (WGS) entry which is preliminary data.</text>
</comment>
<dbReference type="InterPro" id="IPR014016">
    <property type="entry name" value="UvrD-like_ATP-bd"/>
</dbReference>
<dbReference type="GO" id="GO:0005524">
    <property type="term" value="F:ATP binding"/>
    <property type="evidence" value="ECO:0007669"/>
    <property type="project" value="UniProtKB-UniRule"/>
</dbReference>
<gene>
    <name evidence="18" type="ORF">OB960_25525</name>
</gene>
<keyword evidence="10" id="KW-0413">Isomerase</keyword>
<reference evidence="18" key="1">
    <citation type="submission" date="2022-09" db="EMBL/GenBank/DDBJ databases">
        <title>Enrichment on poylsaccharides allowed isolation of novel metabolic and taxonomic groups of Haloarchaea.</title>
        <authorList>
            <person name="Sorokin D.Y."/>
            <person name="Elcheninov A.G."/>
            <person name="Khizhniak T.V."/>
            <person name="Kolganova T.V."/>
            <person name="Kublanov I.V."/>
        </authorList>
    </citation>
    <scope>NUCLEOTIDE SEQUENCE</scope>
    <source>
        <strain evidence="18">AArc-xg1-1</strain>
    </source>
</reference>
<sequence length="1242" mass="138565">MSEDRGVDGSSAPLEPKGNQRSVIDSTADCISVDAGAGTGKTTTMLMRIEHAIREEGIDPDDVLVLTFANEAAASIREAVTDRLEPEAAAAIDVYTYHSFCYRLVREYAYYLGLSPEFDVVTDHGRQRLVRRLLEENDYDFADATRGDGSAADLTTSVDRFIQGMSQEDVDPATLDERLPDVRTLERLGEFVLWLERQAGEDLSFDNEALRWFNREEHIAEARESLVDYGKLLTYCRECIAEAPAEFRENDVVEDTERYFREMQRCVTNTYETLSIDDPPTKQLPRALFGNEIWGRATDRIEQTPFGRLKHYLEFMRLARHYAAVYADYRSALETERTADFDELVRTATRLLDDPAVADEVTGRWSQVYCDEFQDTDETQFSLITQLTAGADRPSLLAIGDKDQAIYGWRGTDREGLDRLADAYDDHERIALELNFRSNQEILDITNHCDYGPQSSKTLREVDRTPGEYREANPPHRVVKVESSEVGWSTSEQVATTVSRLLNGEFESVPERELADIAVIVRKNSHARAVADELGDLQIPCEVSGSARGEISPGIRTLLSYFRALVDPTADAHLRRVLLYRYRVTEDDLETLHSRAGSLSDAVATVDCDPETSPLTDPDRVEQARDHLETLRELRSVYPLAQFVRRFRELTRLEWFLTSEERTRLERIDRFVEAYDPDTVLGTLTPAFVDALEGSLRGSSTEYGRGSHSADCVDIMTVHQAKGLQFDTVLLPYLSDEEWCVESDYARRARDRLLAAAIDDDVESPLRADLAKETVGEEWRVLHVALTRAENHLFLFGSTYDYEGGDGDGTLPASVAQSCLPEAIEWSVTGERMDLWESLTASFERVRETYPETVVDHTEEIAFSRLSPGTITYYARTRNRHGGDRTVAPLETREAIETVHRLGRLLRTGTLTALGDAVDHADAASDGVELPGGRSTSALTADTVRFPVKTLSNATELPVAMDHSYSSMRTHEECARKHYLDHVVRAVDDPAVAGAGAGSGDRSGDARLVGSLFHDVAEEAFAREYRTRDRWREAARRQLTARGLGDHADRVLACIDRYFDARATDVDAPVHEWETLAAELPFVLEDVPGVSGDVIGYIDSVRRTPTGELVVLDYKATATRTAAGEATQLLLYLRACDDLFDERVSRVGYVYVGEASVDGAAGDDPDPRVDLFTRDQLPDWTAVRETLEAVDEPSFADTSPGDHCRFCPHRSLGCAPAEYAPDRAGDGDGDGLAVEGDVGGDD</sequence>
<dbReference type="GO" id="GO:0004527">
    <property type="term" value="F:exonuclease activity"/>
    <property type="evidence" value="ECO:0007669"/>
    <property type="project" value="UniProtKB-KW"/>
</dbReference>
<dbReference type="Proteomes" id="UP001321018">
    <property type="component" value="Unassembled WGS sequence"/>
</dbReference>
<dbReference type="Pfam" id="PF00580">
    <property type="entry name" value="UvrD-helicase"/>
    <property type="match status" value="2"/>
</dbReference>
<dbReference type="EMBL" id="JAOPKA010000041">
    <property type="protein sequence ID" value="MCU4744731.1"/>
    <property type="molecule type" value="Genomic_DNA"/>
</dbReference>
<feature type="binding site" evidence="14">
    <location>
        <begin position="35"/>
        <end position="42"/>
    </location>
    <ligand>
        <name>ATP</name>
        <dbReference type="ChEBI" id="CHEBI:30616"/>
    </ligand>
</feature>
<dbReference type="EC" id="5.6.2.4" evidence="12"/>